<feature type="coiled-coil region" evidence="1">
    <location>
        <begin position="125"/>
        <end position="224"/>
    </location>
</feature>
<keyword evidence="1" id="KW-0175">Coiled coil</keyword>
<name>A0A7R9T5Y9_9CHLO</name>
<evidence type="ECO:0000256" key="1">
    <source>
        <dbReference type="SAM" id="Coils"/>
    </source>
</evidence>
<dbReference type="AlphaFoldDB" id="A0A7R9T5Y9"/>
<sequence>MERPASESLTTIAPLQLRFEDISVHSPGVFAKSDAMKTLREAPSGVGFRAALKELNQTEDSFAKILSQAREKALGNGDGDLERIKAHIKRLKFGTIELSTEQAFLKAVLESRPLPKETPTESEGFKALQQRLKNLTNENERRAEEMEREIASLGDEYETFRVEHRALTEVVEELEQLEAEAAAAAWEAQAGDASVSAADRAKSKEELQRELEALDAELREVNVKLSENQSGASELKAELAPDESAIDQINAQAKYLIGISKAAAREAEMSAQIAEAQEAVLEQTKLLVTLQGVEIMAIEENALVLKIHTHLPATPEFAMESAKPRGPSSTTHTVTLHLMKDSARLAGATLEPSDTPILDIIEESAGMPVLARALAEIRLRIAATAQRAEALAAAAARTALRWSSGESLVRAALPNGAVAVLDVPFEWPTRGANISLINVEMVPPQVAQLAVTRLMTKNLLCIGDALEATSEALKNQA</sequence>
<protein>
    <submittedName>
        <fullName evidence="2">Uncharacterized protein</fullName>
    </submittedName>
</protein>
<dbReference type="EMBL" id="HBDX01008030">
    <property type="protein sequence ID" value="CAD8226164.1"/>
    <property type="molecule type" value="Transcribed_RNA"/>
</dbReference>
<reference evidence="2" key="1">
    <citation type="submission" date="2021-01" db="EMBL/GenBank/DDBJ databases">
        <authorList>
            <person name="Corre E."/>
            <person name="Pelletier E."/>
            <person name="Niang G."/>
            <person name="Scheremetjew M."/>
            <person name="Finn R."/>
            <person name="Kale V."/>
            <person name="Holt S."/>
            <person name="Cochrane G."/>
            <person name="Meng A."/>
            <person name="Brown T."/>
            <person name="Cohen L."/>
        </authorList>
    </citation>
    <scope>NUCLEOTIDE SEQUENCE</scope>
    <source>
        <strain evidence="2">Clade-A-BCC118000</strain>
    </source>
</reference>
<proteinExistence type="predicted"/>
<gene>
    <name evidence="2" type="ORF">OLUC0939_LOCUS6905</name>
</gene>
<evidence type="ECO:0000313" key="2">
    <source>
        <dbReference type="EMBL" id="CAD8226164.1"/>
    </source>
</evidence>
<dbReference type="OMA" id="CATADHE"/>
<organism evidence="2">
    <name type="scientific">Ostreococcus sp. 'lucimarinus'</name>
    <dbReference type="NCBI Taxonomy" id="242159"/>
    <lineage>
        <taxon>Eukaryota</taxon>
        <taxon>Viridiplantae</taxon>
        <taxon>Chlorophyta</taxon>
        <taxon>Mamiellophyceae</taxon>
        <taxon>Mamiellales</taxon>
        <taxon>Bathycoccaceae</taxon>
        <taxon>Ostreococcus</taxon>
    </lineage>
</organism>
<accession>A0A7R9T5Y9</accession>